<evidence type="ECO:0000256" key="2">
    <source>
        <dbReference type="ARBA" id="ARBA00004496"/>
    </source>
</evidence>
<dbReference type="PANTHER" id="PTHR13339:SF0">
    <property type="entry name" value="COP9 SIGNALOSOME COMPLEX SUBUNIT 8"/>
    <property type="match status" value="1"/>
</dbReference>
<dbReference type="STRING" id="69332.A0A388KHI7"/>
<keyword evidence="8" id="KW-1185">Reference proteome</keyword>
<dbReference type="InterPro" id="IPR033205">
    <property type="entry name" value="COP9_CSN8"/>
</dbReference>
<keyword evidence="3" id="KW-0963">Cytoplasm</keyword>
<protein>
    <recommendedName>
        <fullName evidence="6">CSN8/PSMD8/EIF3K domain-containing protein</fullName>
    </recommendedName>
</protein>
<feature type="domain" description="CSN8/PSMD8/EIF3K" evidence="6">
    <location>
        <begin position="64"/>
        <end position="178"/>
    </location>
</feature>
<dbReference type="Gramene" id="GBG69486">
    <property type="protein sequence ID" value="GBG69486"/>
    <property type="gene ID" value="CBR_g4180"/>
</dbReference>
<sequence>MTPRSSERYILHISSVARRGPSAHYRGESTDAQAVQSVLPVAFSYFSRDGVRLGAGAGDRGPNSARFLWKRIPTNIKQSNQELAAVWAIVQKMWLRNRAQCHEAIRGFPWSPILQPVIAAVAEDYRESMYKLLCTAYSTISLADAAAFLGLPECDTVNLMVSRGCSIDPATKMLTVRARPTVTDQKTNMGHLQKLTEYVFHLEH</sequence>
<comment type="caution">
    <text evidence="7">The sequence shown here is derived from an EMBL/GenBank/DDBJ whole genome shotgun (WGS) entry which is preliminary data.</text>
</comment>
<comment type="subcellular location">
    <subcellularLocation>
        <location evidence="2">Cytoplasm</location>
    </subcellularLocation>
    <subcellularLocation>
        <location evidence="1">Nucleus</location>
    </subcellularLocation>
</comment>
<evidence type="ECO:0000256" key="3">
    <source>
        <dbReference type="ARBA" id="ARBA00022490"/>
    </source>
</evidence>
<evidence type="ECO:0000256" key="1">
    <source>
        <dbReference type="ARBA" id="ARBA00004123"/>
    </source>
</evidence>
<reference evidence="7 8" key="1">
    <citation type="journal article" date="2018" name="Cell">
        <title>The Chara Genome: Secondary Complexity and Implications for Plant Terrestrialization.</title>
        <authorList>
            <person name="Nishiyama T."/>
            <person name="Sakayama H."/>
            <person name="Vries J.D."/>
            <person name="Buschmann H."/>
            <person name="Saint-Marcoux D."/>
            <person name="Ullrich K.K."/>
            <person name="Haas F.B."/>
            <person name="Vanderstraeten L."/>
            <person name="Becker D."/>
            <person name="Lang D."/>
            <person name="Vosolsobe S."/>
            <person name="Rombauts S."/>
            <person name="Wilhelmsson P.K.I."/>
            <person name="Janitza P."/>
            <person name="Kern R."/>
            <person name="Heyl A."/>
            <person name="Rumpler F."/>
            <person name="Villalobos L.I.A.C."/>
            <person name="Clay J.M."/>
            <person name="Skokan R."/>
            <person name="Toyoda A."/>
            <person name="Suzuki Y."/>
            <person name="Kagoshima H."/>
            <person name="Schijlen E."/>
            <person name="Tajeshwar N."/>
            <person name="Catarino B."/>
            <person name="Hetherington A.J."/>
            <person name="Saltykova A."/>
            <person name="Bonnot C."/>
            <person name="Breuninger H."/>
            <person name="Symeonidi A."/>
            <person name="Radhakrishnan G.V."/>
            <person name="Van Nieuwerburgh F."/>
            <person name="Deforce D."/>
            <person name="Chang C."/>
            <person name="Karol K.G."/>
            <person name="Hedrich R."/>
            <person name="Ulvskov P."/>
            <person name="Glockner G."/>
            <person name="Delwiche C.F."/>
            <person name="Petrasek J."/>
            <person name="Van de Peer Y."/>
            <person name="Friml J."/>
            <person name="Beilby M."/>
            <person name="Dolan L."/>
            <person name="Kohara Y."/>
            <person name="Sugano S."/>
            <person name="Fujiyama A."/>
            <person name="Delaux P.-M."/>
            <person name="Quint M."/>
            <person name="TheiBen G."/>
            <person name="Hagemann M."/>
            <person name="Harholt J."/>
            <person name="Dunand C."/>
            <person name="Zachgo S."/>
            <person name="Langdale J."/>
            <person name="Maumus F."/>
            <person name="Straeten D.V.D."/>
            <person name="Gould S.B."/>
            <person name="Rensing S.A."/>
        </authorList>
    </citation>
    <scope>NUCLEOTIDE SEQUENCE [LARGE SCALE GENOMIC DNA]</scope>
    <source>
        <strain evidence="7 8">S276</strain>
    </source>
</reference>
<name>A0A388KHI7_CHABU</name>
<organism evidence="7 8">
    <name type="scientific">Chara braunii</name>
    <name type="common">Braun's stonewort</name>
    <dbReference type="NCBI Taxonomy" id="69332"/>
    <lineage>
        <taxon>Eukaryota</taxon>
        <taxon>Viridiplantae</taxon>
        <taxon>Streptophyta</taxon>
        <taxon>Charophyceae</taxon>
        <taxon>Charales</taxon>
        <taxon>Characeae</taxon>
        <taxon>Chara</taxon>
    </lineage>
</organism>
<dbReference type="Pfam" id="PF10075">
    <property type="entry name" value="CSN8_PSD8_EIF3K"/>
    <property type="match status" value="1"/>
</dbReference>
<gene>
    <name evidence="7" type="ORF">CBR_g4180</name>
</gene>
<evidence type="ECO:0000313" key="8">
    <source>
        <dbReference type="Proteomes" id="UP000265515"/>
    </source>
</evidence>
<dbReference type="EMBL" id="BFEA01000115">
    <property type="protein sequence ID" value="GBG69486.1"/>
    <property type="molecule type" value="Genomic_DNA"/>
</dbReference>
<evidence type="ECO:0000256" key="4">
    <source>
        <dbReference type="ARBA" id="ARBA00022790"/>
    </source>
</evidence>
<dbReference type="Proteomes" id="UP000265515">
    <property type="component" value="Unassembled WGS sequence"/>
</dbReference>
<dbReference type="OrthoDB" id="5351233at2759"/>
<accession>A0A388KHI7</accession>
<dbReference type="PANTHER" id="PTHR13339">
    <property type="entry name" value="COP9 SIGNALOSOME COMPLEX SUBUNIT 8"/>
    <property type="match status" value="1"/>
</dbReference>
<dbReference type="GO" id="GO:0000338">
    <property type="term" value="P:protein deneddylation"/>
    <property type="evidence" value="ECO:0007669"/>
    <property type="project" value="InterPro"/>
</dbReference>
<keyword evidence="4" id="KW-0736">Signalosome</keyword>
<dbReference type="AlphaFoldDB" id="A0A388KHI7"/>
<evidence type="ECO:0000313" key="7">
    <source>
        <dbReference type="EMBL" id="GBG69486.1"/>
    </source>
</evidence>
<keyword evidence="5" id="KW-0539">Nucleus</keyword>
<dbReference type="GO" id="GO:0005737">
    <property type="term" value="C:cytoplasm"/>
    <property type="evidence" value="ECO:0007669"/>
    <property type="project" value="UniProtKB-SubCell"/>
</dbReference>
<evidence type="ECO:0000259" key="6">
    <source>
        <dbReference type="Pfam" id="PF10075"/>
    </source>
</evidence>
<evidence type="ECO:0000256" key="5">
    <source>
        <dbReference type="ARBA" id="ARBA00023242"/>
    </source>
</evidence>
<dbReference type="GO" id="GO:0010387">
    <property type="term" value="P:COP9 signalosome assembly"/>
    <property type="evidence" value="ECO:0007669"/>
    <property type="project" value="InterPro"/>
</dbReference>
<dbReference type="GO" id="GO:0008180">
    <property type="term" value="C:COP9 signalosome"/>
    <property type="evidence" value="ECO:0007669"/>
    <property type="project" value="UniProtKB-KW"/>
</dbReference>
<dbReference type="InterPro" id="IPR033464">
    <property type="entry name" value="CSN8_PSD8_EIF3K"/>
</dbReference>
<proteinExistence type="predicted"/>